<evidence type="ECO:0000256" key="1">
    <source>
        <dbReference type="ARBA" id="ARBA00004141"/>
    </source>
</evidence>
<comment type="similarity">
    <text evidence="2">Belongs to the TMEM151 family.</text>
</comment>
<dbReference type="GO" id="GO:0016020">
    <property type="term" value="C:membrane"/>
    <property type="evidence" value="ECO:0007669"/>
    <property type="project" value="UniProtKB-SubCell"/>
</dbReference>
<evidence type="ECO:0000313" key="9">
    <source>
        <dbReference type="Proteomes" id="UP001224775"/>
    </source>
</evidence>
<dbReference type="EMBL" id="JATAAI010000013">
    <property type="protein sequence ID" value="KAK1741378.1"/>
    <property type="molecule type" value="Genomic_DNA"/>
</dbReference>
<feature type="compositionally biased region" description="Polar residues" evidence="6">
    <location>
        <begin position="576"/>
        <end position="585"/>
    </location>
</feature>
<dbReference type="PANTHER" id="PTHR31893">
    <property type="entry name" value="TRANSMEMBRANE PROTEIN 151 HOMOLOG"/>
    <property type="match status" value="1"/>
</dbReference>
<dbReference type="InterPro" id="IPR026767">
    <property type="entry name" value="Tmem151"/>
</dbReference>
<evidence type="ECO:0008006" key="10">
    <source>
        <dbReference type="Google" id="ProtNLM"/>
    </source>
</evidence>
<accession>A0AAD8Y8W9</accession>
<protein>
    <recommendedName>
        <fullName evidence="10">Transmembrane protein</fullName>
    </recommendedName>
</protein>
<evidence type="ECO:0000313" key="8">
    <source>
        <dbReference type="EMBL" id="KAK1741378.1"/>
    </source>
</evidence>
<keyword evidence="4 7" id="KW-1133">Transmembrane helix</keyword>
<comment type="subcellular location">
    <subcellularLocation>
        <location evidence="1">Membrane</location>
        <topology evidence="1">Multi-pass membrane protein</topology>
    </subcellularLocation>
</comment>
<feature type="region of interest" description="Disordered" evidence="6">
    <location>
        <begin position="487"/>
        <end position="508"/>
    </location>
</feature>
<evidence type="ECO:0000256" key="4">
    <source>
        <dbReference type="ARBA" id="ARBA00022989"/>
    </source>
</evidence>
<sequence>MQFVAASSPSAASASAKKSSASSSYTRCHNKQNNEQTVETILTTRCGSSTPNKKYTAAAASAMKTINSITSKTQRQPSLPNLSSESALMDKETNVIYWQGGSGIISTSLTKPYLTEKGVLHVKATILSGILWLWIWGKVSRYVVSTYFESSSNNVADSSTLLGQHQLFTMAFTHPLMQKVAAFLAPIIQFILLLIHSLLYLRLPSYSPKFLVTTILLYLIEAFSCSTRRYLSHALNAPTEVEAYLEKMRIAKPVVKWKSFGDTPPLWMAKKVVTHEAVGTYKFDNCEDKTVASLWKRSQSFSSTPHGAPFSKLALSKLLVLKDRRARENYFAQQAAFVTLEGRKDVYAEFATSIEVEGFRPKLLAVLPVRRASHVSAVLFRQHIYVLFTLLGLSLPYRIWFGKHCDEVKVTILKETGSGSVVKTEEAESVEKSSSWFRWGKGTSASTSGGLDSQRAQEQFRKNMQSFSLYGEEGAPSTVVTPATFVTEEDPQRDETPSVDASQDNSELQVTRDKLQIMQNVTGNVADEVAGDVIDEPITQQDQEAITTVDDASMNYDVANPTVNSTITTSPNTSILSDENNSVGNNVDDGRR</sequence>
<feature type="transmembrane region" description="Helical" evidence="7">
    <location>
        <begin position="180"/>
        <end position="200"/>
    </location>
</feature>
<feature type="region of interest" description="Disordered" evidence="6">
    <location>
        <begin position="563"/>
        <end position="592"/>
    </location>
</feature>
<dbReference type="Proteomes" id="UP001224775">
    <property type="component" value="Unassembled WGS sequence"/>
</dbReference>
<comment type="caution">
    <text evidence="8">The sequence shown here is derived from an EMBL/GenBank/DDBJ whole genome shotgun (WGS) entry which is preliminary data.</text>
</comment>
<feature type="compositionally biased region" description="Polar residues" evidence="6">
    <location>
        <begin position="499"/>
        <end position="508"/>
    </location>
</feature>
<evidence type="ECO:0000256" key="2">
    <source>
        <dbReference type="ARBA" id="ARBA00009583"/>
    </source>
</evidence>
<evidence type="ECO:0000256" key="3">
    <source>
        <dbReference type="ARBA" id="ARBA00022692"/>
    </source>
</evidence>
<keyword evidence="3 7" id="KW-0812">Transmembrane</keyword>
<name>A0AAD8Y8W9_9STRA</name>
<organism evidence="8 9">
    <name type="scientific">Skeletonema marinoi</name>
    <dbReference type="NCBI Taxonomy" id="267567"/>
    <lineage>
        <taxon>Eukaryota</taxon>
        <taxon>Sar</taxon>
        <taxon>Stramenopiles</taxon>
        <taxon>Ochrophyta</taxon>
        <taxon>Bacillariophyta</taxon>
        <taxon>Coscinodiscophyceae</taxon>
        <taxon>Thalassiosirophycidae</taxon>
        <taxon>Thalassiosirales</taxon>
        <taxon>Skeletonemataceae</taxon>
        <taxon>Skeletonema</taxon>
        <taxon>Skeletonema marinoi-dohrnii complex</taxon>
    </lineage>
</organism>
<keyword evidence="5 7" id="KW-0472">Membrane</keyword>
<evidence type="ECO:0000256" key="5">
    <source>
        <dbReference type="ARBA" id="ARBA00023136"/>
    </source>
</evidence>
<dbReference type="PANTHER" id="PTHR31893:SF5">
    <property type="entry name" value="TRANSMEMBRANE PROTEIN 151 HOMOLOG"/>
    <property type="match status" value="1"/>
</dbReference>
<dbReference type="AlphaFoldDB" id="A0AAD8Y8W9"/>
<feature type="compositionally biased region" description="Low complexity" evidence="6">
    <location>
        <begin position="563"/>
        <end position="575"/>
    </location>
</feature>
<gene>
    <name evidence="8" type="ORF">QTG54_007856</name>
</gene>
<evidence type="ECO:0000256" key="6">
    <source>
        <dbReference type="SAM" id="MobiDB-lite"/>
    </source>
</evidence>
<reference evidence="8" key="1">
    <citation type="submission" date="2023-06" db="EMBL/GenBank/DDBJ databases">
        <title>Survivors Of The Sea: Transcriptome response of Skeletonema marinoi to long-term dormancy.</title>
        <authorList>
            <person name="Pinder M.I.M."/>
            <person name="Kourtchenko O."/>
            <person name="Robertson E.K."/>
            <person name="Larsson T."/>
            <person name="Maumus F."/>
            <person name="Osuna-Cruz C.M."/>
            <person name="Vancaester E."/>
            <person name="Stenow R."/>
            <person name="Vandepoele K."/>
            <person name="Ploug H."/>
            <person name="Bruchert V."/>
            <person name="Godhe A."/>
            <person name="Topel M."/>
        </authorList>
    </citation>
    <scope>NUCLEOTIDE SEQUENCE</scope>
    <source>
        <strain evidence="8">R05AC</strain>
    </source>
</reference>
<evidence type="ECO:0000256" key="7">
    <source>
        <dbReference type="SAM" id="Phobius"/>
    </source>
</evidence>
<keyword evidence="9" id="KW-1185">Reference proteome</keyword>
<proteinExistence type="inferred from homology"/>